<dbReference type="EMBL" id="CAEZWB010000141">
    <property type="protein sequence ID" value="CAB4654014.1"/>
    <property type="molecule type" value="Genomic_DNA"/>
</dbReference>
<gene>
    <name evidence="1" type="ORF">UFOPK2166_00990</name>
</gene>
<proteinExistence type="predicted"/>
<sequence>MNHVAHHAAVAVQHGCGLRDATNAIAAHLGKRAVGVIETHRNSVFGNAPEQQQTVGAYVRLAVAQQPRLRGPIDIRVCCNLCCFKH</sequence>
<accession>A0A6J6L0B9</accession>
<evidence type="ECO:0000313" key="1">
    <source>
        <dbReference type="EMBL" id="CAB4654014.1"/>
    </source>
</evidence>
<reference evidence="1" key="1">
    <citation type="submission" date="2020-05" db="EMBL/GenBank/DDBJ databases">
        <authorList>
            <person name="Chiriac C."/>
            <person name="Salcher M."/>
            <person name="Ghai R."/>
            <person name="Kavagutti S V."/>
        </authorList>
    </citation>
    <scope>NUCLEOTIDE SEQUENCE</scope>
</reference>
<dbReference type="AlphaFoldDB" id="A0A6J6L0B9"/>
<name>A0A6J6L0B9_9ZZZZ</name>
<organism evidence="1">
    <name type="scientific">freshwater metagenome</name>
    <dbReference type="NCBI Taxonomy" id="449393"/>
    <lineage>
        <taxon>unclassified sequences</taxon>
        <taxon>metagenomes</taxon>
        <taxon>ecological metagenomes</taxon>
    </lineage>
</organism>
<protein>
    <submittedName>
        <fullName evidence="1">Unannotated protein</fullName>
    </submittedName>
</protein>